<comment type="caution">
    <text evidence="1">The sequence shown here is derived from an EMBL/GenBank/DDBJ whole genome shotgun (WGS) entry which is preliminary data.</text>
</comment>
<reference evidence="1 2" key="1">
    <citation type="journal article" date="2018" name="Front. Plant Sci.">
        <title>Red Clover (Trifolium pratense) and Zigzag Clover (T. medium) - A Picture of Genomic Similarities and Differences.</title>
        <authorList>
            <person name="Dluhosova J."/>
            <person name="Istvanek J."/>
            <person name="Nedelnik J."/>
            <person name="Repkova J."/>
        </authorList>
    </citation>
    <scope>NUCLEOTIDE SEQUENCE [LARGE SCALE GENOMIC DNA]</scope>
    <source>
        <strain evidence="2">cv. 10/8</strain>
        <tissue evidence="1">Leaf</tissue>
    </source>
</reference>
<evidence type="ECO:0000313" key="1">
    <source>
        <dbReference type="EMBL" id="MCI38347.1"/>
    </source>
</evidence>
<proteinExistence type="predicted"/>
<dbReference type="EMBL" id="LXQA010254714">
    <property type="protein sequence ID" value="MCI38347.1"/>
    <property type="molecule type" value="Genomic_DNA"/>
</dbReference>
<dbReference type="GO" id="GO:0016787">
    <property type="term" value="F:hydrolase activity"/>
    <property type="evidence" value="ECO:0007669"/>
    <property type="project" value="UniProtKB-KW"/>
</dbReference>
<protein>
    <submittedName>
        <fullName evidence="1">Ubiquitin carboxyl-terminal hydrolase 23-like</fullName>
    </submittedName>
</protein>
<sequence>ARWDDVELPSSEPLESKNDQIAHIGYVGDEW</sequence>
<evidence type="ECO:0000313" key="2">
    <source>
        <dbReference type="Proteomes" id="UP000265520"/>
    </source>
</evidence>
<organism evidence="1 2">
    <name type="scientific">Trifolium medium</name>
    <dbReference type="NCBI Taxonomy" id="97028"/>
    <lineage>
        <taxon>Eukaryota</taxon>
        <taxon>Viridiplantae</taxon>
        <taxon>Streptophyta</taxon>
        <taxon>Embryophyta</taxon>
        <taxon>Tracheophyta</taxon>
        <taxon>Spermatophyta</taxon>
        <taxon>Magnoliopsida</taxon>
        <taxon>eudicotyledons</taxon>
        <taxon>Gunneridae</taxon>
        <taxon>Pentapetalae</taxon>
        <taxon>rosids</taxon>
        <taxon>fabids</taxon>
        <taxon>Fabales</taxon>
        <taxon>Fabaceae</taxon>
        <taxon>Papilionoideae</taxon>
        <taxon>50 kb inversion clade</taxon>
        <taxon>NPAAA clade</taxon>
        <taxon>Hologalegina</taxon>
        <taxon>IRL clade</taxon>
        <taxon>Trifolieae</taxon>
        <taxon>Trifolium</taxon>
    </lineage>
</organism>
<accession>A0A392RQ68</accession>
<feature type="non-terminal residue" evidence="1">
    <location>
        <position position="1"/>
    </location>
</feature>
<dbReference type="AlphaFoldDB" id="A0A392RQ68"/>
<dbReference type="Proteomes" id="UP000265520">
    <property type="component" value="Unassembled WGS sequence"/>
</dbReference>
<name>A0A392RQ68_9FABA</name>
<keyword evidence="2" id="KW-1185">Reference proteome</keyword>
<keyword evidence="1" id="KW-0378">Hydrolase</keyword>